<dbReference type="Proteomes" id="UP000003560">
    <property type="component" value="Unassembled WGS sequence"/>
</dbReference>
<proteinExistence type="predicted"/>
<evidence type="ECO:0000313" key="2">
    <source>
        <dbReference type="Proteomes" id="UP000003560"/>
    </source>
</evidence>
<dbReference type="AlphaFoldDB" id="B6GBV4"/>
<dbReference type="STRING" id="445975.COLSTE_01568"/>
<reference evidence="1 2" key="1">
    <citation type="submission" date="2008-10" db="EMBL/GenBank/DDBJ databases">
        <title>Draft genome sequence of Collinsella stercoris (DSM 13279).</title>
        <authorList>
            <person name="Sudarsanam P."/>
            <person name="Ley R."/>
            <person name="Guruge J."/>
            <person name="Turnbaugh P.J."/>
            <person name="Mahowald M."/>
            <person name="Liep D."/>
            <person name="Gordon J."/>
        </authorList>
    </citation>
    <scope>NUCLEOTIDE SEQUENCE [LARGE SCALE GENOMIC DNA]</scope>
    <source>
        <strain evidence="1 2">DSM 13279</strain>
    </source>
</reference>
<protein>
    <submittedName>
        <fullName evidence="1">Uncharacterized protein</fullName>
    </submittedName>
</protein>
<sequence length="63" mass="6750">MFQTARAEAAAPAVGSSSSLTSMRRTAGTCCRIETKCHGWHPVFASSSVTSFAKPNLLIIYIM</sequence>
<organism evidence="1 2">
    <name type="scientific">Collinsella stercoris DSM 13279</name>
    <dbReference type="NCBI Taxonomy" id="445975"/>
    <lineage>
        <taxon>Bacteria</taxon>
        <taxon>Bacillati</taxon>
        <taxon>Actinomycetota</taxon>
        <taxon>Coriobacteriia</taxon>
        <taxon>Coriobacteriales</taxon>
        <taxon>Coriobacteriaceae</taxon>
        <taxon>Collinsella</taxon>
    </lineage>
</organism>
<dbReference type="HOGENOM" id="CLU_2878126_0_0_11"/>
<gene>
    <name evidence="1" type="ORF">COLSTE_01568</name>
</gene>
<keyword evidence="2" id="KW-1185">Reference proteome</keyword>
<name>B6GBV4_9ACTN</name>
<dbReference type="EMBL" id="ABXJ01000083">
    <property type="protein sequence ID" value="EEA90218.1"/>
    <property type="molecule type" value="Genomic_DNA"/>
</dbReference>
<accession>B6GBV4</accession>
<comment type="caution">
    <text evidence="1">The sequence shown here is derived from an EMBL/GenBank/DDBJ whole genome shotgun (WGS) entry which is preliminary data.</text>
</comment>
<reference evidence="1 2" key="2">
    <citation type="submission" date="2008-10" db="EMBL/GenBank/DDBJ databases">
        <authorList>
            <person name="Fulton L."/>
            <person name="Clifton S."/>
            <person name="Fulton B."/>
            <person name="Xu J."/>
            <person name="Minx P."/>
            <person name="Pepin K.H."/>
            <person name="Johnson M."/>
            <person name="Thiruvilangam P."/>
            <person name="Bhonagiri V."/>
            <person name="Nash W.E."/>
            <person name="Mardis E.R."/>
            <person name="Wilson R.K."/>
        </authorList>
    </citation>
    <scope>NUCLEOTIDE SEQUENCE [LARGE SCALE GENOMIC DNA]</scope>
    <source>
        <strain evidence="1 2">DSM 13279</strain>
    </source>
</reference>
<evidence type="ECO:0000313" key="1">
    <source>
        <dbReference type="EMBL" id="EEA90218.1"/>
    </source>
</evidence>